<organism evidence="6 7">
    <name type="scientific">Papaver nudicaule</name>
    <name type="common">Iceland poppy</name>
    <dbReference type="NCBI Taxonomy" id="74823"/>
    <lineage>
        <taxon>Eukaryota</taxon>
        <taxon>Viridiplantae</taxon>
        <taxon>Streptophyta</taxon>
        <taxon>Embryophyta</taxon>
        <taxon>Tracheophyta</taxon>
        <taxon>Spermatophyta</taxon>
        <taxon>Magnoliopsida</taxon>
        <taxon>Ranunculales</taxon>
        <taxon>Papaveraceae</taxon>
        <taxon>Papaveroideae</taxon>
        <taxon>Papaver</taxon>
    </lineage>
</organism>
<keyword evidence="7" id="KW-1185">Reference proteome</keyword>
<sequence length="111" mass="12676">MGRSRIPRSIVIEDYSGRTRRSKRIVSSSGENLESAAAGHKINEWKRARFHCNYCNKDITGKIRIKCAVCPDFDLCLECFSVGAEITPHNSNHPYRVMVNYSQRLFIKPAT</sequence>
<dbReference type="InterPro" id="IPR043145">
    <property type="entry name" value="Znf_ZZ_sf"/>
</dbReference>
<dbReference type="InterPro" id="IPR000433">
    <property type="entry name" value="Znf_ZZ"/>
</dbReference>
<dbReference type="Gene3D" id="3.30.60.90">
    <property type="match status" value="1"/>
</dbReference>
<feature type="domain" description="ZZ-type" evidence="5">
    <location>
        <begin position="47"/>
        <end position="103"/>
    </location>
</feature>
<dbReference type="GO" id="GO:0006357">
    <property type="term" value="P:regulation of transcription by RNA polymerase II"/>
    <property type="evidence" value="ECO:0007669"/>
    <property type="project" value="TreeGrafter"/>
</dbReference>
<dbReference type="PROSITE" id="PS50135">
    <property type="entry name" value="ZF_ZZ_2"/>
    <property type="match status" value="1"/>
</dbReference>
<accession>A0AA41VLK9</accession>
<dbReference type="SUPFAM" id="SSF57850">
    <property type="entry name" value="RING/U-box"/>
    <property type="match status" value="1"/>
</dbReference>
<keyword evidence="3" id="KW-0862">Zinc</keyword>
<dbReference type="SMART" id="SM00291">
    <property type="entry name" value="ZnF_ZZ"/>
    <property type="match status" value="1"/>
</dbReference>
<dbReference type="GO" id="GO:0005634">
    <property type="term" value="C:nucleus"/>
    <property type="evidence" value="ECO:0007669"/>
    <property type="project" value="TreeGrafter"/>
</dbReference>
<dbReference type="Pfam" id="PF25299">
    <property type="entry name" value="ZZ_ADA2"/>
    <property type="match status" value="1"/>
</dbReference>
<keyword evidence="1" id="KW-0479">Metal-binding</keyword>
<proteinExistence type="predicted"/>
<comment type="caution">
    <text evidence="6">The sequence shown here is derived from an EMBL/GenBank/DDBJ whole genome shotgun (WGS) entry which is preliminary data.</text>
</comment>
<evidence type="ECO:0000256" key="2">
    <source>
        <dbReference type="ARBA" id="ARBA00022771"/>
    </source>
</evidence>
<dbReference type="InterPro" id="IPR041983">
    <property type="entry name" value="ADA2-like_ZZ"/>
</dbReference>
<dbReference type="FunFam" id="3.30.60.90:FF:000013">
    <property type="entry name" value="Transcriptional adapter"/>
    <property type="match status" value="1"/>
</dbReference>
<dbReference type="GO" id="GO:0008270">
    <property type="term" value="F:zinc ion binding"/>
    <property type="evidence" value="ECO:0007669"/>
    <property type="project" value="UniProtKB-KW"/>
</dbReference>
<dbReference type="PANTHER" id="PTHR12374:SF81">
    <property type="entry name" value="TRANSCRIPTIONAL ADAPTER ADA2B"/>
    <property type="match status" value="1"/>
</dbReference>
<evidence type="ECO:0000313" key="7">
    <source>
        <dbReference type="Proteomes" id="UP001177140"/>
    </source>
</evidence>
<dbReference type="CDD" id="cd02335">
    <property type="entry name" value="ZZ_ADA2"/>
    <property type="match status" value="1"/>
</dbReference>
<dbReference type="EMBL" id="JAJJMA010247852">
    <property type="protein sequence ID" value="MCL7043536.1"/>
    <property type="molecule type" value="Genomic_DNA"/>
</dbReference>
<protein>
    <recommendedName>
        <fullName evidence="5">ZZ-type domain-containing protein</fullName>
    </recommendedName>
</protein>
<dbReference type="GO" id="GO:0006338">
    <property type="term" value="P:chromatin remodeling"/>
    <property type="evidence" value="ECO:0007669"/>
    <property type="project" value="TreeGrafter"/>
</dbReference>
<dbReference type="AlphaFoldDB" id="A0AA41VLK9"/>
<evidence type="ECO:0000256" key="4">
    <source>
        <dbReference type="PROSITE-ProRule" id="PRU00228"/>
    </source>
</evidence>
<dbReference type="PANTHER" id="PTHR12374">
    <property type="entry name" value="TRANSCRIPTIONAL ADAPTOR 2 ADA2 -RELATED"/>
    <property type="match status" value="1"/>
</dbReference>
<evidence type="ECO:0000256" key="1">
    <source>
        <dbReference type="ARBA" id="ARBA00022723"/>
    </source>
</evidence>
<evidence type="ECO:0000259" key="5">
    <source>
        <dbReference type="PROSITE" id="PS50135"/>
    </source>
</evidence>
<dbReference type="Proteomes" id="UP001177140">
    <property type="component" value="Unassembled WGS sequence"/>
</dbReference>
<dbReference type="GO" id="GO:0003682">
    <property type="term" value="F:chromatin binding"/>
    <property type="evidence" value="ECO:0007669"/>
    <property type="project" value="TreeGrafter"/>
</dbReference>
<reference evidence="6" key="1">
    <citation type="submission" date="2022-03" db="EMBL/GenBank/DDBJ databases">
        <title>A functionally conserved STORR gene fusion in Papaver species that diverged 16.8 million years ago.</title>
        <authorList>
            <person name="Catania T."/>
        </authorList>
    </citation>
    <scope>NUCLEOTIDE SEQUENCE</scope>
    <source>
        <strain evidence="6">S-191538</strain>
    </source>
</reference>
<keyword evidence="2 4" id="KW-0863">Zinc-finger</keyword>
<evidence type="ECO:0000313" key="6">
    <source>
        <dbReference type="EMBL" id="MCL7043536.1"/>
    </source>
</evidence>
<dbReference type="GO" id="GO:0003713">
    <property type="term" value="F:transcription coactivator activity"/>
    <property type="evidence" value="ECO:0007669"/>
    <property type="project" value="TreeGrafter"/>
</dbReference>
<gene>
    <name evidence="6" type="ORF">MKW94_014477</name>
</gene>
<name>A0AA41VLK9_PAPNU</name>
<dbReference type="PROSITE" id="PS01357">
    <property type="entry name" value="ZF_ZZ_1"/>
    <property type="match status" value="1"/>
</dbReference>
<evidence type="ECO:0000256" key="3">
    <source>
        <dbReference type="ARBA" id="ARBA00022833"/>
    </source>
</evidence>